<comment type="caution">
    <text evidence="3">The sequence shown here is derived from an EMBL/GenBank/DDBJ whole genome shotgun (WGS) entry which is preliminary data.</text>
</comment>
<dbReference type="Proteomes" id="UP000586042">
    <property type="component" value="Unassembled WGS sequence"/>
</dbReference>
<evidence type="ECO:0000256" key="2">
    <source>
        <dbReference type="SAM" id="MobiDB-lite"/>
    </source>
</evidence>
<accession>A0A7Y6IEH2</accession>
<keyword evidence="4" id="KW-1185">Reference proteome</keyword>
<comment type="similarity">
    <text evidence="1">Belongs to the enoyl-CoA hydratase/isomerase family.</text>
</comment>
<dbReference type="InterPro" id="IPR029045">
    <property type="entry name" value="ClpP/crotonase-like_dom_sf"/>
</dbReference>
<dbReference type="InterPro" id="IPR051683">
    <property type="entry name" value="Enoyl-CoA_Hydratase/Isomerase"/>
</dbReference>
<dbReference type="InterPro" id="IPR014748">
    <property type="entry name" value="Enoyl-CoA_hydra_C"/>
</dbReference>
<organism evidence="3 4">
    <name type="scientific">Nonomuraea montanisoli</name>
    <dbReference type="NCBI Taxonomy" id="2741721"/>
    <lineage>
        <taxon>Bacteria</taxon>
        <taxon>Bacillati</taxon>
        <taxon>Actinomycetota</taxon>
        <taxon>Actinomycetes</taxon>
        <taxon>Streptosporangiales</taxon>
        <taxon>Streptosporangiaceae</taxon>
        <taxon>Nonomuraea</taxon>
    </lineage>
</organism>
<gene>
    <name evidence="3" type="ORF">HTZ77_32490</name>
</gene>
<dbReference type="SUPFAM" id="SSF52096">
    <property type="entry name" value="ClpP/crotonase"/>
    <property type="match status" value="1"/>
</dbReference>
<proteinExistence type="inferred from homology"/>
<dbReference type="EMBL" id="JABWGN010000014">
    <property type="protein sequence ID" value="NUW36100.1"/>
    <property type="molecule type" value="Genomic_DNA"/>
</dbReference>
<dbReference type="PANTHER" id="PTHR42964:SF1">
    <property type="entry name" value="POLYKETIDE BIOSYNTHESIS ENOYL-COA HYDRATASE PKSH-RELATED"/>
    <property type="match status" value="1"/>
</dbReference>
<sequence length="281" mass="29548">MTRLVHRELAGGVATITLDSPPNRNALSVRLLGDLEERLTWALAEPEARVIVLTGTGPVFCSGADLKEQRIEPASGAADAPVTASFPEIMALLWESPKPVVCRLNGTARAGGLGLVAACDFAVAPLTASFAFSEVRLGVVPAMISVPVLRRLNPRAAAEYLMTGEVFDAARAVEIGLLSRAVPAEELDATVAHYADMLVKGGPEALAITKRLVREVPAMPFEEGLRRMAALSAQRFTSQEGQEGIAAFMAKRPPSWVPAAPGDEKPADSAGSAGSTEEKPS</sequence>
<dbReference type="GO" id="GO:0016853">
    <property type="term" value="F:isomerase activity"/>
    <property type="evidence" value="ECO:0007669"/>
    <property type="project" value="UniProtKB-KW"/>
</dbReference>
<dbReference type="Gene3D" id="1.10.12.10">
    <property type="entry name" value="Lyase 2-enoyl-coa Hydratase, Chain A, domain 2"/>
    <property type="match status" value="1"/>
</dbReference>
<keyword evidence="3" id="KW-0413">Isomerase</keyword>
<dbReference type="RefSeq" id="WP_175593562.1">
    <property type="nucleotide sequence ID" value="NZ_JABWGN010000014.1"/>
</dbReference>
<dbReference type="Gene3D" id="3.90.226.10">
    <property type="entry name" value="2-enoyl-CoA Hydratase, Chain A, domain 1"/>
    <property type="match status" value="1"/>
</dbReference>
<dbReference type="AlphaFoldDB" id="A0A7Y6IEH2"/>
<evidence type="ECO:0000313" key="3">
    <source>
        <dbReference type="EMBL" id="NUW36100.1"/>
    </source>
</evidence>
<dbReference type="Pfam" id="PF00378">
    <property type="entry name" value="ECH_1"/>
    <property type="match status" value="1"/>
</dbReference>
<evidence type="ECO:0000256" key="1">
    <source>
        <dbReference type="ARBA" id="ARBA00005254"/>
    </source>
</evidence>
<feature type="region of interest" description="Disordered" evidence="2">
    <location>
        <begin position="251"/>
        <end position="281"/>
    </location>
</feature>
<protein>
    <submittedName>
        <fullName evidence="3">Enoyl-CoA hydratase/isomerase family protein</fullName>
    </submittedName>
</protein>
<dbReference type="InterPro" id="IPR001753">
    <property type="entry name" value="Enoyl-CoA_hydra/iso"/>
</dbReference>
<evidence type="ECO:0000313" key="4">
    <source>
        <dbReference type="Proteomes" id="UP000586042"/>
    </source>
</evidence>
<dbReference type="PANTHER" id="PTHR42964">
    <property type="entry name" value="ENOYL-COA HYDRATASE"/>
    <property type="match status" value="1"/>
</dbReference>
<name>A0A7Y6IEH2_9ACTN</name>
<dbReference type="CDD" id="cd06558">
    <property type="entry name" value="crotonase-like"/>
    <property type="match status" value="1"/>
</dbReference>
<reference evidence="3 4" key="1">
    <citation type="submission" date="2020-06" db="EMBL/GenBank/DDBJ databases">
        <title>Nonomuraea sp. SMC257, a novel actinomycete isolated from soil.</title>
        <authorList>
            <person name="Chanama M."/>
        </authorList>
    </citation>
    <scope>NUCLEOTIDE SEQUENCE [LARGE SCALE GENOMIC DNA]</scope>
    <source>
        <strain evidence="3 4">SMC257</strain>
    </source>
</reference>